<keyword evidence="7 12" id="KW-0143">Chaperone</keyword>
<comment type="caution">
    <text evidence="16">The sequence shown here is derived from an EMBL/GenBank/DDBJ whole genome shotgun (WGS) entry which is preliminary data.</text>
</comment>
<keyword evidence="5 12" id="KW-0132">Cell division</keyword>
<dbReference type="InterPro" id="IPR046357">
    <property type="entry name" value="PPIase_dom_sf"/>
</dbReference>
<feature type="domain" description="PPIase FKBP-type" evidence="15">
    <location>
        <begin position="163"/>
        <end position="245"/>
    </location>
</feature>
<dbReference type="Pfam" id="PF05697">
    <property type="entry name" value="Trigger_N"/>
    <property type="match status" value="1"/>
</dbReference>
<evidence type="ECO:0000313" key="17">
    <source>
        <dbReference type="Proteomes" id="UP001139516"/>
    </source>
</evidence>
<dbReference type="FunFam" id="3.10.50.40:FF:000001">
    <property type="entry name" value="Trigger factor"/>
    <property type="match status" value="1"/>
</dbReference>
<evidence type="ECO:0000256" key="9">
    <source>
        <dbReference type="ARBA" id="ARBA00023306"/>
    </source>
</evidence>
<evidence type="ECO:0000256" key="6">
    <source>
        <dbReference type="ARBA" id="ARBA00023110"/>
    </source>
</evidence>
<evidence type="ECO:0000256" key="2">
    <source>
        <dbReference type="ARBA" id="ARBA00005464"/>
    </source>
</evidence>
<keyword evidence="9 12" id="KW-0131">Cell cycle</keyword>
<dbReference type="EC" id="5.2.1.8" evidence="3 12"/>
<comment type="domain">
    <text evidence="12">Consists of 3 domains; the N-terminus binds the ribosome, the middle domain has PPIase activity, while the C-terminus has intrinsic chaperone activity on its own.</text>
</comment>
<dbReference type="PROSITE" id="PS50059">
    <property type="entry name" value="FKBP_PPIASE"/>
    <property type="match status" value="1"/>
</dbReference>
<dbReference type="InterPro" id="IPR005215">
    <property type="entry name" value="Trig_fac"/>
</dbReference>
<dbReference type="NCBIfam" id="TIGR00115">
    <property type="entry name" value="tig"/>
    <property type="match status" value="1"/>
</dbReference>
<dbReference type="GO" id="GO:0044183">
    <property type="term" value="F:protein folding chaperone"/>
    <property type="evidence" value="ECO:0007669"/>
    <property type="project" value="TreeGrafter"/>
</dbReference>
<dbReference type="InterPro" id="IPR008881">
    <property type="entry name" value="Trigger_fac_ribosome-bd_bac"/>
</dbReference>
<dbReference type="HAMAP" id="MF_00303">
    <property type="entry name" value="Trigger_factor_Tig"/>
    <property type="match status" value="1"/>
</dbReference>
<comment type="function">
    <text evidence="10 12">Involved in protein export. Acts as a chaperone by maintaining the newly synthesized protein in an open conformation. Functions as a peptidyl-prolyl cis-trans isomerase.</text>
</comment>
<sequence>MQVTEVASEGLKRAYSVVVPASEIAATRDRRLAALAKDLRLPGFRPGKVPASVVQKRYGQAVLGEVLEQSVNDATRQVVTDRGLRTAQQPKIEVVNFADGADLEFKVDLEVMPEIPMPDFSAVRLERLKAVPGDEALNKALETLAERNRTLEDVAPGRYAEPGEVVVADFVGRIDGEAFEGGSAQDVNIEVGGPGFIPGFTDQIAGMYIGDTRTITATFPEDYGAKELAGKTAEFELTVKAIKYKVLPAIDDALAQKLGFEDLEKIKDLLREQMQREYDQLSRMKVKRALLDQLADQAGFPVPEGLVQAEFDQIWQRVEADRKAGNLDEDDQGKDEETLKAEYRGIAERRIRLGLLLSEIGRTNNIQVGSEEMARAMRQEASRYPGQEQAVLDFFRKNPQAADGLRAPLFEEKVVDFMLELAQVTDREVTPEELAAPPADAARA</sequence>
<evidence type="ECO:0000256" key="3">
    <source>
        <dbReference type="ARBA" id="ARBA00013194"/>
    </source>
</evidence>
<dbReference type="GO" id="GO:0051083">
    <property type="term" value="P:'de novo' cotranslational protein folding"/>
    <property type="evidence" value="ECO:0007669"/>
    <property type="project" value="TreeGrafter"/>
</dbReference>
<evidence type="ECO:0000256" key="11">
    <source>
        <dbReference type="ARBA" id="ARBA00029986"/>
    </source>
</evidence>
<dbReference type="GO" id="GO:0043335">
    <property type="term" value="P:protein unfolding"/>
    <property type="evidence" value="ECO:0007669"/>
    <property type="project" value="TreeGrafter"/>
</dbReference>
<evidence type="ECO:0000259" key="15">
    <source>
        <dbReference type="PROSITE" id="PS50059"/>
    </source>
</evidence>
<evidence type="ECO:0000256" key="7">
    <source>
        <dbReference type="ARBA" id="ARBA00023186"/>
    </source>
</evidence>
<dbReference type="InterPro" id="IPR008880">
    <property type="entry name" value="Trigger_fac_C"/>
</dbReference>
<evidence type="ECO:0000256" key="8">
    <source>
        <dbReference type="ARBA" id="ARBA00023235"/>
    </source>
</evidence>
<evidence type="ECO:0000256" key="14">
    <source>
        <dbReference type="RuleBase" id="RU003914"/>
    </source>
</evidence>
<dbReference type="SUPFAM" id="SSF54534">
    <property type="entry name" value="FKBP-like"/>
    <property type="match status" value="1"/>
</dbReference>
<dbReference type="AlphaFoldDB" id="A0A9X1Y2M0"/>
<accession>A0A9X1Y2M0</accession>
<dbReference type="GO" id="GO:0003755">
    <property type="term" value="F:peptidyl-prolyl cis-trans isomerase activity"/>
    <property type="evidence" value="ECO:0007669"/>
    <property type="project" value="UniProtKB-UniRule"/>
</dbReference>
<dbReference type="GO" id="GO:0043022">
    <property type="term" value="F:ribosome binding"/>
    <property type="evidence" value="ECO:0007669"/>
    <property type="project" value="TreeGrafter"/>
</dbReference>
<dbReference type="Pfam" id="PF00254">
    <property type="entry name" value="FKBP_C"/>
    <property type="match status" value="1"/>
</dbReference>
<dbReference type="RefSeq" id="WP_248664989.1">
    <property type="nucleotide sequence ID" value="NZ_JALPRX010000001.1"/>
</dbReference>
<dbReference type="SUPFAM" id="SSF102735">
    <property type="entry name" value="Trigger factor ribosome-binding domain"/>
    <property type="match status" value="1"/>
</dbReference>
<keyword evidence="8 12" id="KW-0413">Isomerase</keyword>
<proteinExistence type="inferred from homology"/>
<dbReference type="Gene3D" id="3.30.70.1050">
    <property type="entry name" value="Trigger factor ribosome-binding domain"/>
    <property type="match status" value="1"/>
</dbReference>
<reference evidence="16" key="1">
    <citation type="submission" date="2022-04" db="EMBL/GenBank/DDBJ databases">
        <title>Roseomonas acroporae sp. nov., isolated from coral Acropora digitifera.</title>
        <authorList>
            <person name="Sun H."/>
        </authorList>
    </citation>
    <scope>NUCLEOTIDE SEQUENCE</scope>
    <source>
        <strain evidence="16">NAR14</strain>
    </source>
</reference>
<dbReference type="PANTHER" id="PTHR30560:SF3">
    <property type="entry name" value="TRIGGER FACTOR-LIKE PROTEIN TIG, CHLOROPLASTIC"/>
    <property type="match status" value="1"/>
</dbReference>
<comment type="subcellular location">
    <subcellularLocation>
        <location evidence="12">Cytoplasm</location>
    </subcellularLocation>
    <text evidence="12">About half TF is bound to the ribosome near the polypeptide exit tunnel while the other half is free in the cytoplasm.</text>
</comment>
<keyword evidence="12" id="KW-0963">Cytoplasm</keyword>
<evidence type="ECO:0000256" key="5">
    <source>
        <dbReference type="ARBA" id="ARBA00022618"/>
    </source>
</evidence>
<comment type="catalytic activity">
    <reaction evidence="1 12 13">
        <text>[protein]-peptidylproline (omega=180) = [protein]-peptidylproline (omega=0)</text>
        <dbReference type="Rhea" id="RHEA:16237"/>
        <dbReference type="Rhea" id="RHEA-COMP:10747"/>
        <dbReference type="Rhea" id="RHEA-COMP:10748"/>
        <dbReference type="ChEBI" id="CHEBI:83833"/>
        <dbReference type="ChEBI" id="CHEBI:83834"/>
        <dbReference type="EC" id="5.2.1.8"/>
    </reaction>
</comment>
<dbReference type="EMBL" id="JALPRX010000001">
    <property type="protein sequence ID" value="MCK8782799.1"/>
    <property type="molecule type" value="Genomic_DNA"/>
</dbReference>
<keyword evidence="17" id="KW-1185">Reference proteome</keyword>
<evidence type="ECO:0000256" key="1">
    <source>
        <dbReference type="ARBA" id="ARBA00000971"/>
    </source>
</evidence>
<dbReference type="GO" id="GO:0051301">
    <property type="term" value="P:cell division"/>
    <property type="evidence" value="ECO:0007669"/>
    <property type="project" value="UniProtKB-KW"/>
</dbReference>
<dbReference type="Proteomes" id="UP001139516">
    <property type="component" value="Unassembled WGS sequence"/>
</dbReference>
<evidence type="ECO:0000256" key="12">
    <source>
        <dbReference type="HAMAP-Rule" id="MF_00303"/>
    </source>
</evidence>
<evidence type="ECO:0000256" key="13">
    <source>
        <dbReference type="PROSITE-ProRule" id="PRU00277"/>
    </source>
</evidence>
<evidence type="ECO:0000256" key="10">
    <source>
        <dbReference type="ARBA" id="ARBA00024849"/>
    </source>
</evidence>
<dbReference type="PANTHER" id="PTHR30560">
    <property type="entry name" value="TRIGGER FACTOR CHAPERONE AND PEPTIDYL-PROLYL CIS/TRANS ISOMERASE"/>
    <property type="match status" value="1"/>
</dbReference>
<name>A0A9X1Y2M0_9PROT</name>
<comment type="similarity">
    <text evidence="2 12 14">Belongs to the FKBP-type PPIase family. Tig subfamily.</text>
</comment>
<dbReference type="Pfam" id="PF05698">
    <property type="entry name" value="Trigger_C"/>
    <property type="match status" value="1"/>
</dbReference>
<evidence type="ECO:0000313" key="16">
    <source>
        <dbReference type="EMBL" id="MCK8782799.1"/>
    </source>
</evidence>
<organism evidence="16 17">
    <name type="scientific">Roseomonas acroporae</name>
    <dbReference type="NCBI Taxonomy" id="2937791"/>
    <lineage>
        <taxon>Bacteria</taxon>
        <taxon>Pseudomonadati</taxon>
        <taxon>Pseudomonadota</taxon>
        <taxon>Alphaproteobacteria</taxon>
        <taxon>Acetobacterales</taxon>
        <taxon>Roseomonadaceae</taxon>
        <taxon>Roseomonas</taxon>
    </lineage>
</organism>
<evidence type="ECO:0000256" key="4">
    <source>
        <dbReference type="ARBA" id="ARBA00016902"/>
    </source>
</evidence>
<protein>
    <recommendedName>
        <fullName evidence="4 12">Trigger factor</fullName>
        <shortName evidence="12">TF</shortName>
        <ecNumber evidence="3 12">5.2.1.8</ecNumber>
    </recommendedName>
    <alternativeName>
        <fullName evidence="11 12">PPIase</fullName>
    </alternativeName>
</protein>
<dbReference type="InterPro" id="IPR036611">
    <property type="entry name" value="Trigger_fac_ribosome-bd_sf"/>
</dbReference>
<keyword evidence="6 12" id="KW-0697">Rotamase</keyword>
<dbReference type="Gene3D" id="1.10.3120.10">
    <property type="entry name" value="Trigger factor, C-terminal domain"/>
    <property type="match status" value="1"/>
</dbReference>
<dbReference type="SUPFAM" id="SSF109998">
    <property type="entry name" value="Triger factor/SurA peptide-binding domain-like"/>
    <property type="match status" value="1"/>
</dbReference>
<dbReference type="GO" id="GO:0005737">
    <property type="term" value="C:cytoplasm"/>
    <property type="evidence" value="ECO:0007669"/>
    <property type="project" value="UniProtKB-SubCell"/>
</dbReference>
<dbReference type="GO" id="GO:0015031">
    <property type="term" value="P:protein transport"/>
    <property type="evidence" value="ECO:0007669"/>
    <property type="project" value="UniProtKB-UniRule"/>
</dbReference>
<dbReference type="InterPro" id="IPR037041">
    <property type="entry name" value="Trigger_fac_C_sf"/>
</dbReference>
<dbReference type="InterPro" id="IPR027304">
    <property type="entry name" value="Trigger_fact/SurA_dom_sf"/>
</dbReference>
<gene>
    <name evidence="12 16" type="primary">tig</name>
    <name evidence="16" type="ORF">M0638_00195</name>
</gene>
<dbReference type="Gene3D" id="3.10.50.40">
    <property type="match status" value="1"/>
</dbReference>
<dbReference type="InterPro" id="IPR001179">
    <property type="entry name" value="PPIase_FKBP_dom"/>
</dbReference>
<dbReference type="PIRSF" id="PIRSF003095">
    <property type="entry name" value="Trigger_factor"/>
    <property type="match status" value="1"/>
</dbReference>